<evidence type="ECO:0000256" key="8">
    <source>
        <dbReference type="ARBA" id="ARBA00022807"/>
    </source>
</evidence>
<evidence type="ECO:0000256" key="1">
    <source>
        <dbReference type="ARBA" id="ARBA00000707"/>
    </source>
</evidence>
<name>A0A6F7Q9L9_HAECO</name>
<dbReference type="PROSITE" id="PS00973">
    <property type="entry name" value="USP_2"/>
    <property type="match status" value="1"/>
</dbReference>
<comment type="catalytic activity">
    <reaction evidence="1">
        <text>Thiol-dependent hydrolysis of ester, thioester, amide, peptide and isopeptide bonds formed by the C-terminal Gly of ubiquitin (a 76-residue protein attached to proteins as an intracellular targeting signal).</text>
        <dbReference type="EC" id="3.4.19.12"/>
    </reaction>
</comment>
<feature type="region of interest" description="Disordered" evidence="14">
    <location>
        <begin position="815"/>
        <end position="854"/>
    </location>
</feature>
<dbReference type="InterPro" id="IPR001394">
    <property type="entry name" value="Peptidase_C19_UCH"/>
</dbReference>
<dbReference type="InterPro" id="IPR050164">
    <property type="entry name" value="Peptidase_C19"/>
</dbReference>
<feature type="region of interest" description="Disordered" evidence="14">
    <location>
        <begin position="94"/>
        <end position="128"/>
    </location>
</feature>
<proteinExistence type="inferred from homology"/>
<dbReference type="GO" id="GO:0005730">
    <property type="term" value="C:nucleolus"/>
    <property type="evidence" value="ECO:0007669"/>
    <property type="project" value="UniProtKB-SubCell"/>
</dbReference>
<evidence type="ECO:0000256" key="13">
    <source>
        <dbReference type="ARBA" id="ARBA00043009"/>
    </source>
</evidence>
<keyword evidence="6" id="KW-0833">Ubl conjugation pathway</keyword>
<dbReference type="OMA" id="FRRITHI"/>
<dbReference type="InterPro" id="IPR038765">
    <property type="entry name" value="Papain-like_cys_pep_sf"/>
</dbReference>
<evidence type="ECO:0000256" key="10">
    <source>
        <dbReference type="ARBA" id="ARBA00041300"/>
    </source>
</evidence>
<dbReference type="Proteomes" id="UP000025227">
    <property type="component" value="Unplaced"/>
</dbReference>
<dbReference type="GO" id="GO:0005829">
    <property type="term" value="C:cytosol"/>
    <property type="evidence" value="ECO:0007669"/>
    <property type="project" value="TreeGrafter"/>
</dbReference>
<evidence type="ECO:0000256" key="3">
    <source>
        <dbReference type="ARBA" id="ARBA00009085"/>
    </source>
</evidence>
<keyword evidence="8" id="KW-0788">Thiol protease</keyword>
<evidence type="ECO:0000256" key="4">
    <source>
        <dbReference type="ARBA" id="ARBA00012759"/>
    </source>
</evidence>
<dbReference type="EC" id="3.4.19.12" evidence="4"/>
<dbReference type="PROSITE" id="PS50235">
    <property type="entry name" value="USP_3"/>
    <property type="match status" value="1"/>
</dbReference>
<evidence type="ECO:0000256" key="7">
    <source>
        <dbReference type="ARBA" id="ARBA00022801"/>
    </source>
</evidence>
<feature type="compositionally biased region" description="Polar residues" evidence="14">
    <location>
        <begin position="396"/>
        <end position="418"/>
    </location>
</feature>
<dbReference type="GO" id="GO:0004843">
    <property type="term" value="F:cysteine-type deubiquitinase activity"/>
    <property type="evidence" value="ECO:0007669"/>
    <property type="project" value="UniProtKB-EC"/>
</dbReference>
<comment type="subcellular location">
    <subcellularLocation>
        <location evidence="2">Nucleus</location>
        <location evidence="2">Nucleolus</location>
    </subcellularLocation>
</comment>
<feature type="compositionally biased region" description="Basic and acidic residues" evidence="14">
    <location>
        <begin position="116"/>
        <end position="128"/>
    </location>
</feature>
<evidence type="ECO:0000313" key="16">
    <source>
        <dbReference type="Proteomes" id="UP000025227"/>
    </source>
</evidence>
<feature type="domain" description="USP" evidence="15">
    <location>
        <begin position="511"/>
        <end position="808"/>
    </location>
</feature>
<feature type="region of interest" description="Disordered" evidence="14">
    <location>
        <begin position="162"/>
        <end position="198"/>
    </location>
</feature>
<dbReference type="AlphaFoldDB" id="A0A6F7Q9L9"/>
<evidence type="ECO:0000256" key="9">
    <source>
        <dbReference type="ARBA" id="ARBA00039432"/>
    </source>
</evidence>
<feature type="compositionally biased region" description="Polar residues" evidence="14">
    <location>
        <begin position="837"/>
        <end position="854"/>
    </location>
</feature>
<keyword evidence="16" id="KW-1185">Reference proteome</keyword>
<reference evidence="17 18" key="1">
    <citation type="submission" date="2020-12" db="UniProtKB">
        <authorList>
            <consortium name="WormBaseParasite"/>
        </authorList>
    </citation>
    <scope>IDENTIFICATION</scope>
    <source>
        <strain evidence="17 18">MHco3</strain>
    </source>
</reference>
<dbReference type="SUPFAM" id="SSF54001">
    <property type="entry name" value="Cysteine proteinases"/>
    <property type="match status" value="1"/>
</dbReference>
<evidence type="ECO:0000313" key="17">
    <source>
        <dbReference type="WBParaSite" id="HCON_00164520-00001"/>
    </source>
</evidence>
<evidence type="ECO:0000256" key="14">
    <source>
        <dbReference type="SAM" id="MobiDB-lite"/>
    </source>
</evidence>
<feature type="compositionally biased region" description="Polar residues" evidence="14">
    <location>
        <begin position="189"/>
        <end position="198"/>
    </location>
</feature>
<evidence type="ECO:0000313" key="18">
    <source>
        <dbReference type="WBParaSite" id="HCON_00164520-00002"/>
    </source>
</evidence>
<dbReference type="InterPro" id="IPR018200">
    <property type="entry name" value="USP_CS"/>
</dbReference>
<feature type="region of interest" description="Disordered" evidence="14">
    <location>
        <begin position="312"/>
        <end position="451"/>
    </location>
</feature>
<dbReference type="GO" id="GO:0016579">
    <property type="term" value="P:protein deubiquitination"/>
    <property type="evidence" value="ECO:0007669"/>
    <property type="project" value="InterPro"/>
</dbReference>
<dbReference type="WBParaSite" id="HCON_00164520-00002">
    <property type="protein sequence ID" value="HCON_00164520-00002"/>
    <property type="gene ID" value="HCON_00164520"/>
</dbReference>
<evidence type="ECO:0000259" key="15">
    <source>
        <dbReference type="PROSITE" id="PS50235"/>
    </source>
</evidence>
<dbReference type="GO" id="GO:0006508">
    <property type="term" value="P:proteolysis"/>
    <property type="evidence" value="ECO:0007669"/>
    <property type="project" value="UniProtKB-KW"/>
</dbReference>
<evidence type="ECO:0000256" key="5">
    <source>
        <dbReference type="ARBA" id="ARBA00022670"/>
    </source>
</evidence>
<organism evidence="16 17">
    <name type="scientific">Haemonchus contortus</name>
    <name type="common">Barber pole worm</name>
    <dbReference type="NCBI Taxonomy" id="6289"/>
    <lineage>
        <taxon>Eukaryota</taxon>
        <taxon>Metazoa</taxon>
        <taxon>Ecdysozoa</taxon>
        <taxon>Nematoda</taxon>
        <taxon>Chromadorea</taxon>
        <taxon>Rhabditida</taxon>
        <taxon>Rhabditina</taxon>
        <taxon>Rhabditomorpha</taxon>
        <taxon>Strongyloidea</taxon>
        <taxon>Trichostrongylidae</taxon>
        <taxon>Haemonchus</taxon>
    </lineage>
</organism>
<sequence length="879" mass="97793">MDVSLVPCEMILSAKIYFGNPMTMECPLLDVAQSGRPTDNSENSCGTSRITSLVLLEHNYCKPAWMLQSSPHNHEVRRGSSPTKRSLDGKRLRSRYIQTGSPPGCGSTRKRLNVKWPKDSHGQSTKVEELSLTQEPTIHANCSGAPVEPVELASNCSCSSLESRRCTSPDRKRRKSESESVAHEKAVSSLPTLSSHQNGVSNKSYVAAEPCSSKTLSTCKSKINDGNLVAENGFTVSSPFHRSNITAMKTSDPVNYGSGSCKSSFTTSEPCSSRTVFNGVNKNNSDDFEADNEFMMSFPFCDSNSAQSTVAGSIKSQNGTSKEKLVSPNARSIVSPEPCSSRICNDRSNSITPKSKIESNGGTSSGPPCKSVRPKALSEPLTNGHRSNKQEEAVVKSSQTFAVEPSSNGGTQNSSQYQGDVITKRVCELPEKGKKTSEEPTDVKEARTEKSADKGPCVKVLESLSRARTLSGNELSRNKIGRKSFPFSDPRLEGIWTFNNFAPIKGRKHFPGIVNAGVSCFLNSVMQALVHLAPFTRYIVEKHEHLQGTQKGPCVSCALRHNYFKAAFQYPRTLDLSWMTKRYWKQICGRYYTYQQEDAHEFLLNFIGTLDRESSERSKSDPVTKSTPLEQIFFGRIRKEMECSCGAFKIRYQKFLDLNLAIPPNTNRHQRLTTTDLLKFFVKKQQVEHKCERCGRNMCHTHLIYRCPAILILQVLCFNNAGNKIYRQIDIERFLSLNPFTYSKQEDGLYELTAVVSHEGVLNNGHYIAMVKGFDKKFRYFDDEFVSDANPPGRHGGFYPYLIIYSLKTSGDVKHDSNERSGLSPSPNKWAPKSFVQDKNGTIPASNSTKRNGQFSMKRSYSADYLTPAFARSGKAKLP</sequence>
<feature type="compositionally biased region" description="Polar residues" evidence="14">
    <location>
        <begin position="342"/>
        <end position="366"/>
    </location>
</feature>
<evidence type="ECO:0000256" key="2">
    <source>
        <dbReference type="ARBA" id="ARBA00004604"/>
    </source>
</evidence>
<dbReference type="OrthoDB" id="420187at2759"/>
<dbReference type="WBParaSite" id="HCON_00164520-00001">
    <property type="protein sequence ID" value="HCON_00164520-00001"/>
    <property type="gene ID" value="HCON_00164520"/>
</dbReference>
<accession>A0A6F7Q9L9</accession>
<dbReference type="Gene3D" id="3.90.70.10">
    <property type="entry name" value="Cysteine proteinases"/>
    <property type="match status" value="1"/>
</dbReference>
<dbReference type="PANTHER" id="PTHR24006:SF758">
    <property type="entry name" value="UBIQUITIN CARBOXYL-TERMINAL HYDROLASE 36"/>
    <property type="match status" value="1"/>
</dbReference>
<dbReference type="Pfam" id="PF00443">
    <property type="entry name" value="UCH"/>
    <property type="match status" value="1"/>
</dbReference>
<evidence type="ECO:0000256" key="12">
    <source>
        <dbReference type="ARBA" id="ARBA00042420"/>
    </source>
</evidence>
<keyword evidence="5" id="KW-0645">Protease</keyword>
<dbReference type="PANTHER" id="PTHR24006">
    <property type="entry name" value="UBIQUITIN CARBOXYL-TERMINAL HYDROLASE"/>
    <property type="match status" value="1"/>
</dbReference>
<evidence type="ECO:0000256" key="6">
    <source>
        <dbReference type="ARBA" id="ARBA00022786"/>
    </source>
</evidence>
<keyword evidence="7" id="KW-0378">Hydrolase</keyword>
<protein>
    <recommendedName>
        <fullName evidence="9">Ubiquitin carboxyl-terminal hydrolase 36</fullName>
        <ecNumber evidence="4">3.4.19.12</ecNumber>
    </recommendedName>
    <alternativeName>
        <fullName evidence="12">Deubiquitinating enzyme 36</fullName>
    </alternativeName>
    <alternativeName>
        <fullName evidence="11">Protein scrawny</fullName>
    </alternativeName>
    <alternativeName>
        <fullName evidence="10">Ubiquitin thioesterase 36</fullName>
    </alternativeName>
    <alternativeName>
        <fullName evidence="13">Ubiquitin-specific-processing protease 36</fullName>
    </alternativeName>
</protein>
<evidence type="ECO:0000256" key="11">
    <source>
        <dbReference type="ARBA" id="ARBA00042154"/>
    </source>
</evidence>
<feature type="compositionally biased region" description="Basic and acidic residues" evidence="14">
    <location>
        <begin position="162"/>
        <end position="186"/>
    </location>
</feature>
<comment type="similarity">
    <text evidence="3">Belongs to the peptidase C19 family.</text>
</comment>
<feature type="compositionally biased region" description="Basic and acidic residues" evidence="14">
    <location>
        <begin position="422"/>
        <end position="451"/>
    </location>
</feature>
<dbReference type="InterPro" id="IPR028889">
    <property type="entry name" value="USP"/>
</dbReference>